<dbReference type="InterPro" id="IPR001650">
    <property type="entry name" value="Helicase_C-like"/>
</dbReference>
<dbReference type="Pfam" id="PF00176">
    <property type="entry name" value="SNF2-rel_dom"/>
    <property type="match status" value="1"/>
</dbReference>
<dbReference type="PATRIC" id="fig|1263867.3.peg.6020"/>
<keyword evidence="4" id="KW-1185">Reference proteome</keyword>
<reference evidence="3" key="2">
    <citation type="journal article" date="2013" name="Mar. Genomics">
        <title>Expression of sulfatases in Rhodopirellula baltica and the diversity of sulfatases in the genus Rhodopirellula.</title>
        <authorList>
            <person name="Wegner C.E."/>
            <person name="Richter-Heitmann T."/>
            <person name="Klindworth A."/>
            <person name="Klockow C."/>
            <person name="Richter M."/>
            <person name="Achstetter T."/>
            <person name="Glockner F.O."/>
            <person name="Harder J."/>
        </authorList>
    </citation>
    <scope>NUCLEOTIDE SEQUENCE [LARGE SCALE GENOMIC DNA]</scope>
    <source>
        <strain evidence="3">6C</strain>
    </source>
</reference>
<dbReference type="PANTHER" id="PTHR45766">
    <property type="entry name" value="DNA ANNEALING HELICASE AND ENDONUCLEASE ZRANB3 FAMILY MEMBER"/>
    <property type="match status" value="1"/>
</dbReference>
<dbReference type="SMART" id="SM00490">
    <property type="entry name" value="HELICc"/>
    <property type="match status" value="1"/>
</dbReference>
<dbReference type="GO" id="GO:0004386">
    <property type="term" value="F:helicase activity"/>
    <property type="evidence" value="ECO:0007669"/>
    <property type="project" value="UniProtKB-KW"/>
</dbReference>
<comment type="caution">
    <text evidence="3">The sequence shown here is derived from an EMBL/GenBank/DDBJ whole genome shotgun (WGS) entry which is preliminary data.</text>
</comment>
<protein>
    <submittedName>
        <fullName evidence="3">Protein containing DNA/RNA helicase</fullName>
    </submittedName>
</protein>
<keyword evidence="1" id="KW-0378">Hydrolase</keyword>
<feature type="domain" description="Helicase C-terminal" evidence="2">
    <location>
        <begin position="745"/>
        <end position="911"/>
    </location>
</feature>
<dbReference type="Gene3D" id="3.40.50.10810">
    <property type="entry name" value="Tandem AAA-ATPase domain"/>
    <property type="match status" value="2"/>
</dbReference>
<keyword evidence="3" id="KW-0347">Helicase</keyword>
<dbReference type="SUPFAM" id="SSF52540">
    <property type="entry name" value="P-loop containing nucleoside triphosphate hydrolases"/>
    <property type="match status" value="2"/>
</dbReference>
<dbReference type="CDD" id="cd18793">
    <property type="entry name" value="SF2_C_SNF"/>
    <property type="match status" value="1"/>
</dbReference>
<dbReference type="EMBL" id="ANMO01000252">
    <property type="protein sequence ID" value="EMB13673.1"/>
    <property type="molecule type" value="Genomic_DNA"/>
</dbReference>
<proteinExistence type="predicted"/>
<name>M2AVV9_9BACT</name>
<evidence type="ECO:0000256" key="1">
    <source>
        <dbReference type="ARBA" id="ARBA00022801"/>
    </source>
</evidence>
<dbReference type="Proteomes" id="UP000011529">
    <property type="component" value="Unassembled WGS sequence"/>
</dbReference>
<dbReference type="InterPro" id="IPR000330">
    <property type="entry name" value="SNF2_N"/>
</dbReference>
<sequence>MSLAYSLHPKIDLHVTGRISASDAERQTTTAKVILARLTDQPGVILADEVGMGKTFVAISVAVSIALANRGGRPVVVMVPANLKNKWPEDLNLFCERCLPPELAKRVKFKTAQRAVEFLKLLDDPKDRRCSIIFMTHGAMSRGLNDPWVMLALIRRSLHRRHNTAGLKRVLGRFLGDLLQKKDLTRKDNDIWNKLLGKPPSEWLRLLRGIADEDDDPVPEAIVKLLPELDTSAVFDALQQIPQRRTKHFGTKLVAARHAIKEQLREVWQECLAKFRQRLPLLILDEAHHLKNSDTRLAKLFRSEESLDDANAISQGALAGIFERMMFLTATPFQLGHGELCSVLDRFEGIHWIGKSAPSAGLEDFSKSRQSLRQSLDRAQEAALCLDHAWGRLTRDDLRIDGKVFSNVEEWWSEVRESGDLRGTVADVLACFYRAKQTLQVAEDHLKPWVIRHLKSRQLPGEKNIPRRKRHVGDAILLDDPSDAERGLNVCGEALLPFLLACRASSATPESRPVFAEGLSSSYEAFLHTRMMNGTKSTDDDDDMMEGPNNGATTEAGTDWYLKKLDVLLAPAESTALPHPKVDATVARAVDIWKRGEKLVVFCHYVQTGRALRRRISSGIQAEILRLGSAKLRCSADSVAEELDRLGKRFFDDDGRLRRACDREARQSLGKFPSLADDEETLVEIVRRNLRTPSFLVRFFPLGIDDEPDELMRAAFDALDESGQSFRVIVEQFFSFLAERCGSKQRAAYIDAVKRIQTGAHFGTDSSAEYDDDELQGEVMEQLLPNVRLVNGQTRSETRQRLMLTFNTPFYPEILIASSVMSEGVDLHLNCRHMIHHDLCWNPSNLEQRTGRVDRIGAKAERVGKPIGVYLPYVGETQDEKMYRVVMDRERWFNVVMGEDYKIDAATTDKLSARIPFPASAANELAFQLEAESNHQEIFPS</sequence>
<dbReference type="AlphaFoldDB" id="M2AVV9"/>
<keyword evidence="3" id="KW-0547">Nucleotide-binding</keyword>
<dbReference type="GO" id="GO:0016787">
    <property type="term" value="F:hydrolase activity"/>
    <property type="evidence" value="ECO:0007669"/>
    <property type="project" value="UniProtKB-KW"/>
</dbReference>
<evidence type="ECO:0000313" key="4">
    <source>
        <dbReference type="Proteomes" id="UP000011529"/>
    </source>
</evidence>
<evidence type="ECO:0000313" key="3">
    <source>
        <dbReference type="EMBL" id="EMB13673.1"/>
    </source>
</evidence>
<dbReference type="RefSeq" id="WP_008661712.1">
    <property type="nucleotide sequence ID" value="NZ_ANMO01000252.1"/>
</dbReference>
<accession>M2AVV9</accession>
<keyword evidence="3" id="KW-0067">ATP-binding</keyword>
<dbReference type="SMART" id="SM00487">
    <property type="entry name" value="DEXDc"/>
    <property type="match status" value="1"/>
</dbReference>
<reference evidence="3" key="1">
    <citation type="submission" date="2012-11" db="EMBL/GenBank/DDBJ databases">
        <title>Permanent draft genomes of Rhodopirellula europaea strain SH398 and 6C.</title>
        <authorList>
            <person name="Richter M."/>
            <person name="Richter-Heitmann T."/>
            <person name="Frank C."/>
            <person name="Harder J."/>
            <person name="Glockner F.O."/>
        </authorList>
    </citation>
    <scope>NUCLEOTIDE SEQUENCE</scope>
    <source>
        <strain evidence="3">6C</strain>
    </source>
</reference>
<dbReference type="InterPro" id="IPR049730">
    <property type="entry name" value="SNF2/RAD54-like_C"/>
</dbReference>
<dbReference type="InterPro" id="IPR014001">
    <property type="entry name" value="Helicase_ATP-bd"/>
</dbReference>
<dbReference type="PROSITE" id="PS51194">
    <property type="entry name" value="HELICASE_CTER"/>
    <property type="match status" value="1"/>
</dbReference>
<dbReference type="InterPro" id="IPR027417">
    <property type="entry name" value="P-loop_NTPase"/>
</dbReference>
<dbReference type="GO" id="GO:0005524">
    <property type="term" value="F:ATP binding"/>
    <property type="evidence" value="ECO:0007669"/>
    <property type="project" value="InterPro"/>
</dbReference>
<gene>
    <name evidence="3" type="ORF">RE6C_05619</name>
</gene>
<dbReference type="Pfam" id="PF00271">
    <property type="entry name" value="Helicase_C"/>
    <property type="match status" value="1"/>
</dbReference>
<dbReference type="PANTHER" id="PTHR45766:SF6">
    <property type="entry name" value="SWI_SNF-RELATED MATRIX-ASSOCIATED ACTIN-DEPENDENT REGULATOR OF CHROMATIN SUBFAMILY A-LIKE PROTEIN 1"/>
    <property type="match status" value="1"/>
</dbReference>
<organism evidence="3 4">
    <name type="scientific">Rhodopirellula europaea 6C</name>
    <dbReference type="NCBI Taxonomy" id="1263867"/>
    <lineage>
        <taxon>Bacteria</taxon>
        <taxon>Pseudomonadati</taxon>
        <taxon>Planctomycetota</taxon>
        <taxon>Planctomycetia</taxon>
        <taxon>Pirellulales</taxon>
        <taxon>Pirellulaceae</taxon>
        <taxon>Rhodopirellula</taxon>
    </lineage>
</organism>
<evidence type="ECO:0000259" key="2">
    <source>
        <dbReference type="PROSITE" id="PS51194"/>
    </source>
</evidence>
<dbReference type="InterPro" id="IPR038718">
    <property type="entry name" value="SNF2-like_sf"/>
</dbReference>
<dbReference type="Gene3D" id="3.40.50.300">
    <property type="entry name" value="P-loop containing nucleotide triphosphate hydrolases"/>
    <property type="match status" value="1"/>
</dbReference>